<dbReference type="GO" id="GO:0008270">
    <property type="term" value="F:zinc ion binding"/>
    <property type="evidence" value="ECO:0007669"/>
    <property type="project" value="UniProtKB-KW"/>
</dbReference>
<name>A0A9P0CK47_9CUCU</name>
<evidence type="ECO:0000256" key="9">
    <source>
        <dbReference type="ARBA" id="ARBA00022771"/>
    </source>
</evidence>
<feature type="region of interest" description="Disordered" evidence="14">
    <location>
        <begin position="718"/>
        <end position="738"/>
    </location>
</feature>
<dbReference type="SMART" id="SM00220">
    <property type="entry name" value="S_TKc"/>
    <property type="match status" value="1"/>
</dbReference>
<evidence type="ECO:0000256" key="11">
    <source>
        <dbReference type="ARBA" id="ARBA00022833"/>
    </source>
</evidence>
<dbReference type="PANTHER" id="PTHR24351">
    <property type="entry name" value="RIBOSOMAL PROTEIN S6 KINASE"/>
    <property type="match status" value="1"/>
</dbReference>
<evidence type="ECO:0000256" key="10">
    <source>
        <dbReference type="ARBA" id="ARBA00022777"/>
    </source>
</evidence>
<keyword evidence="10" id="KW-0418">Kinase</keyword>
<evidence type="ECO:0000256" key="3">
    <source>
        <dbReference type="ARBA" id="ARBA00022527"/>
    </source>
</evidence>
<evidence type="ECO:0000256" key="12">
    <source>
        <dbReference type="ARBA" id="ARBA00022840"/>
    </source>
</evidence>
<dbReference type="SUPFAM" id="SSF56112">
    <property type="entry name" value="Protein kinase-like (PK-like)"/>
    <property type="match status" value="1"/>
</dbReference>
<dbReference type="InterPro" id="IPR011009">
    <property type="entry name" value="Kinase-like_dom_sf"/>
</dbReference>
<feature type="domain" description="Protein kinase" evidence="16">
    <location>
        <begin position="886"/>
        <end position="1144"/>
    </location>
</feature>
<dbReference type="Pfam" id="PF00069">
    <property type="entry name" value="Pkinase"/>
    <property type="match status" value="1"/>
</dbReference>
<dbReference type="PROSITE" id="PS00108">
    <property type="entry name" value="PROTEIN_KINASE_ST"/>
    <property type="match status" value="1"/>
</dbReference>
<dbReference type="Gene3D" id="1.10.510.10">
    <property type="entry name" value="Transferase(Phosphotransferase) domain 1"/>
    <property type="match status" value="1"/>
</dbReference>
<feature type="compositionally biased region" description="Polar residues" evidence="14">
    <location>
        <begin position="818"/>
        <end position="828"/>
    </location>
</feature>
<dbReference type="GO" id="GO:0004697">
    <property type="term" value="F:diacylglycerol-dependent serine/threonine kinase activity"/>
    <property type="evidence" value="ECO:0007669"/>
    <property type="project" value="UniProtKB-EC"/>
</dbReference>
<dbReference type="EC" id="2.7.11.13" evidence="2"/>
<protein>
    <recommendedName>
        <fullName evidence="2">protein kinase C</fullName>
        <ecNumber evidence="2">2.7.11.13</ecNumber>
    </recommendedName>
</protein>
<keyword evidence="8 13" id="KW-0547">Nucleotide-binding</keyword>
<dbReference type="SMART" id="SM00133">
    <property type="entry name" value="S_TK_X"/>
    <property type="match status" value="1"/>
</dbReference>
<keyword evidence="11" id="KW-0862">Zinc</keyword>
<organism evidence="17 18">
    <name type="scientific">Psylliodes chrysocephalus</name>
    <dbReference type="NCBI Taxonomy" id="3402493"/>
    <lineage>
        <taxon>Eukaryota</taxon>
        <taxon>Metazoa</taxon>
        <taxon>Ecdysozoa</taxon>
        <taxon>Arthropoda</taxon>
        <taxon>Hexapoda</taxon>
        <taxon>Insecta</taxon>
        <taxon>Pterygota</taxon>
        <taxon>Neoptera</taxon>
        <taxon>Endopterygota</taxon>
        <taxon>Coleoptera</taxon>
        <taxon>Polyphaga</taxon>
        <taxon>Cucujiformia</taxon>
        <taxon>Chrysomeloidea</taxon>
        <taxon>Chrysomelidae</taxon>
        <taxon>Galerucinae</taxon>
        <taxon>Alticini</taxon>
        <taxon>Psylliodes</taxon>
    </lineage>
</organism>
<keyword evidence="7" id="KW-0677">Repeat</keyword>
<evidence type="ECO:0000256" key="8">
    <source>
        <dbReference type="ARBA" id="ARBA00022741"/>
    </source>
</evidence>
<evidence type="ECO:0000313" key="18">
    <source>
        <dbReference type="Proteomes" id="UP001153636"/>
    </source>
</evidence>
<dbReference type="EMBL" id="OV651813">
    <property type="protein sequence ID" value="CAH1099581.1"/>
    <property type="molecule type" value="Genomic_DNA"/>
</dbReference>
<keyword evidence="18" id="KW-1185">Reference proteome</keyword>
<evidence type="ECO:0000256" key="13">
    <source>
        <dbReference type="PROSITE-ProRule" id="PRU10141"/>
    </source>
</evidence>
<evidence type="ECO:0000256" key="5">
    <source>
        <dbReference type="ARBA" id="ARBA00022679"/>
    </source>
</evidence>
<dbReference type="InterPro" id="IPR017441">
    <property type="entry name" value="Protein_kinase_ATP_BS"/>
</dbReference>
<dbReference type="Gene3D" id="3.30.200.20">
    <property type="entry name" value="Phosphorylase Kinase, domain 1"/>
    <property type="match status" value="1"/>
</dbReference>
<feature type="binding site" evidence="13">
    <location>
        <position position="915"/>
    </location>
    <ligand>
        <name>ATP</name>
        <dbReference type="ChEBI" id="CHEBI:30616"/>
    </ligand>
</feature>
<keyword evidence="9" id="KW-0863">Zinc-finger</keyword>
<dbReference type="Pfam" id="PF00433">
    <property type="entry name" value="Pkinase_C"/>
    <property type="match status" value="1"/>
</dbReference>
<accession>A0A9P0CK47</accession>
<proteinExistence type="inferred from homology"/>
<keyword evidence="4" id="KW-0597">Phosphoprotein</keyword>
<sequence length="1214" mass="138920">MPHYSDLYSLPSASGLCMPHYNSGLNFLSYSKPVPRYSHLYKPHLSTISEISLPYRRLNAPKHYPSDITSRPIKTINTADIDVSVNKYKKFEKKGQQRLKAKEAAQSYTPEKPVVVKEAKPNPGIRRDRATVRLKTLHADTLKEEIGNYRKWRDNFEPEELNKESKTLKKTKGELLKEKFLIRSRSKENIQALALENNKKNLIKRTSSFREICDAITCDTIDDELNPGQPEEIQRRQSKHQLSSENLLNDIRRVSAELTPEDLKVLNVMLASQASSVDSSDESFTLYEIEEFGKAQDETLHSLSPVEKVTEYEEKSRKLNKSETLQTPSENANLKVSEKFAKPLLKSNKSDTLAKTEVKEAGINPLQSKTVKTNVLKEKEEKTDEKVNTVTKGIQLNSNLHKLHNKLTASPPPETKSDENKAKIDTLKKQIEITKLKQKNNLQPSKLNTNVSENKENDIVNKPKDLKLPTKEYVPRDISNVEIEQIKFKPKAVITASETSVDDVVTPKKTLIAVVVDEIDVEKPIIKKDKKLRFNVSVNIEQVKKKEGSKNKAISRSIKRGTAFHPIPQKTLLNNLIINKPKKYEHKELKELKLKKKNKIKEHIPERDKDLHTDQRASAELEKKEGNTELNPDEQLHNKLEVETLTDLNITKESQNKFDEESKVETVDKTCELDKDKEIEIKPVTKVCNLRASLISKMPPKLTSKRSLIQKSVKEDPDLTVFIPPPTPEPEPEPEKKDENAFVPLQSNRLSQWMHPWAKPEQYEECPVEIFARPKVIRGRHYPRGRKRNFPVLVQPVTNSVENESDSDDSEDTEETSASLRSTDSGFGSTIPEKLNANADNLQADAENETVDQEVEDFLTAVKKCGRIIPPATTIPRFKKYNVEDFDFMKVLGKGSFGKVLLAKLKETEYYYAVKCLKKDAIVEDDDVECTLIERKVLALGTKHPFLCHLLCTFQTESHLFFVMEYLNGGDLMFHITTTGCFPEDQARFYSAEVISGLQFLHSKGIIYRDLKLDNIILDFDGHVRLADFGMCKLEIFLDRMAESFCGTPDYMAPEIIKGQHYNQAVDWWSFGVLLYEMLLGQSPFSGCDEDELFWSICNEKPVFPQHLSTYSVDILKLLMEKDQAKRLGNRFCEHGPIREHNFYRSIDWADLEARRIEPPFKPYLVHPLDTQYFDTHFTKEAVKLTATEGPVVVTIDQSQFQGFSYTNPNACDK</sequence>
<feature type="compositionally biased region" description="Acidic residues" evidence="14">
    <location>
        <begin position="803"/>
        <end position="815"/>
    </location>
</feature>
<evidence type="ECO:0000256" key="7">
    <source>
        <dbReference type="ARBA" id="ARBA00022737"/>
    </source>
</evidence>
<keyword evidence="3" id="KW-0723">Serine/threonine-protein kinase</keyword>
<evidence type="ECO:0000256" key="14">
    <source>
        <dbReference type="SAM" id="MobiDB-lite"/>
    </source>
</evidence>
<dbReference type="InterPro" id="IPR008271">
    <property type="entry name" value="Ser/Thr_kinase_AS"/>
</dbReference>
<keyword evidence="5" id="KW-0808">Transferase</keyword>
<dbReference type="Proteomes" id="UP001153636">
    <property type="component" value="Chromosome 1"/>
</dbReference>
<reference evidence="17" key="1">
    <citation type="submission" date="2022-01" db="EMBL/GenBank/DDBJ databases">
        <authorList>
            <person name="King R."/>
        </authorList>
    </citation>
    <scope>NUCLEOTIDE SEQUENCE</scope>
</reference>
<evidence type="ECO:0000259" key="16">
    <source>
        <dbReference type="SMART" id="SM00220"/>
    </source>
</evidence>
<comment type="similarity">
    <text evidence="1">Belongs to the protein kinase superfamily. AGC Ser/Thr protein kinase family. PKC subfamily.</text>
</comment>
<feature type="domain" description="AGC-kinase C-terminal" evidence="15">
    <location>
        <begin position="1145"/>
        <end position="1208"/>
    </location>
</feature>
<dbReference type="OrthoDB" id="10047816at2759"/>
<dbReference type="FunFam" id="3.30.200.20:FF:000020">
    <property type="entry name" value="Protein kinase C, alpha"/>
    <property type="match status" value="1"/>
</dbReference>
<dbReference type="InterPro" id="IPR017892">
    <property type="entry name" value="Pkinase_C"/>
</dbReference>
<evidence type="ECO:0000256" key="1">
    <source>
        <dbReference type="ARBA" id="ARBA00005490"/>
    </source>
</evidence>
<dbReference type="FunFam" id="1.10.510.10:FF:000023">
    <property type="entry name" value="Protein kinase C"/>
    <property type="match status" value="1"/>
</dbReference>
<evidence type="ECO:0000256" key="4">
    <source>
        <dbReference type="ARBA" id="ARBA00022553"/>
    </source>
</evidence>
<evidence type="ECO:0000313" key="17">
    <source>
        <dbReference type="EMBL" id="CAH1099581.1"/>
    </source>
</evidence>
<dbReference type="AlphaFoldDB" id="A0A9P0CK47"/>
<gene>
    <name evidence="17" type="ORF">PSYICH_LOCUS1074</name>
</gene>
<feature type="region of interest" description="Disordered" evidence="14">
    <location>
        <begin position="793"/>
        <end position="833"/>
    </location>
</feature>
<dbReference type="InterPro" id="IPR000719">
    <property type="entry name" value="Prot_kinase_dom"/>
</dbReference>
<dbReference type="GO" id="GO:0005524">
    <property type="term" value="F:ATP binding"/>
    <property type="evidence" value="ECO:0007669"/>
    <property type="project" value="UniProtKB-UniRule"/>
</dbReference>
<evidence type="ECO:0000259" key="15">
    <source>
        <dbReference type="SMART" id="SM00133"/>
    </source>
</evidence>
<keyword evidence="6" id="KW-0479">Metal-binding</keyword>
<evidence type="ECO:0000256" key="6">
    <source>
        <dbReference type="ARBA" id="ARBA00022723"/>
    </source>
</evidence>
<dbReference type="InterPro" id="IPR000961">
    <property type="entry name" value="AGC-kinase_C"/>
</dbReference>
<keyword evidence="12 13" id="KW-0067">ATP-binding</keyword>
<dbReference type="PROSITE" id="PS00107">
    <property type="entry name" value="PROTEIN_KINASE_ATP"/>
    <property type="match status" value="1"/>
</dbReference>
<evidence type="ECO:0000256" key="2">
    <source>
        <dbReference type="ARBA" id="ARBA00012429"/>
    </source>
</evidence>